<dbReference type="SUPFAM" id="SSF55120">
    <property type="entry name" value="Pseudouridine synthase"/>
    <property type="match status" value="1"/>
</dbReference>
<dbReference type="Pfam" id="PF00849">
    <property type="entry name" value="PseudoU_synth_2"/>
    <property type="match status" value="1"/>
</dbReference>
<dbReference type="GO" id="GO:0009982">
    <property type="term" value="F:pseudouridine synthase activity"/>
    <property type="evidence" value="ECO:0007669"/>
    <property type="project" value="InterPro"/>
</dbReference>
<dbReference type="Proteomes" id="UP000619536">
    <property type="component" value="Unassembled WGS sequence"/>
</dbReference>
<keyword evidence="6" id="KW-1185">Reference proteome</keyword>
<dbReference type="GO" id="GO:0000455">
    <property type="term" value="P:enzyme-directed rRNA pseudouridine synthesis"/>
    <property type="evidence" value="ECO:0007669"/>
    <property type="project" value="TreeGrafter"/>
</dbReference>
<evidence type="ECO:0000259" key="4">
    <source>
        <dbReference type="Pfam" id="PF00849"/>
    </source>
</evidence>
<dbReference type="RefSeq" id="WP_188354290.1">
    <property type="nucleotide sequence ID" value="NZ_BMDH01000001.1"/>
</dbReference>
<sequence length="252" mass="28992">MRSSHRWVRQEPTIPFTGTILYVDERIIVIDKPHFLPTTPRGMWYRSTALMRLRHAFDEPHITPAHRLDRDTAGIVLFVRDPQYRGAYQLMFEHRQVHKTYDCLAPMKPICRPQHGVVRSLEAPEVFPLERMSRIEKYRGVLQAQEVAGVCNARTLIDLPDAAPLCVRDMAGVVWRKYVLTPYTGKTHQLRVHMNALGLPIAGDVLYPQVVQRSVDDFSHPLQLVARTLRFTDPVDGTARQFTSTIPLGWYA</sequence>
<reference evidence="5" key="2">
    <citation type="submission" date="2020-09" db="EMBL/GenBank/DDBJ databases">
        <authorList>
            <person name="Sun Q."/>
            <person name="Sedlacek I."/>
        </authorList>
    </citation>
    <scope>NUCLEOTIDE SEQUENCE</scope>
    <source>
        <strain evidence="5">CCM 8606</strain>
    </source>
</reference>
<dbReference type="PROSITE" id="PS01129">
    <property type="entry name" value="PSI_RLU"/>
    <property type="match status" value="1"/>
</dbReference>
<evidence type="ECO:0000256" key="2">
    <source>
        <dbReference type="ARBA" id="ARBA00031870"/>
    </source>
</evidence>
<proteinExistence type="predicted"/>
<comment type="catalytic activity">
    <reaction evidence="1">
        <text>a uridine in RNA = a pseudouridine in RNA</text>
        <dbReference type="Rhea" id="RHEA:48348"/>
        <dbReference type="Rhea" id="RHEA-COMP:12068"/>
        <dbReference type="Rhea" id="RHEA-COMP:12069"/>
        <dbReference type="ChEBI" id="CHEBI:65314"/>
        <dbReference type="ChEBI" id="CHEBI:65315"/>
    </reaction>
</comment>
<reference evidence="5" key="1">
    <citation type="journal article" date="2014" name="Int. J. Syst. Evol. Microbiol.">
        <title>Complete genome sequence of Corynebacterium casei LMG S-19264T (=DSM 44701T), isolated from a smear-ripened cheese.</title>
        <authorList>
            <consortium name="US DOE Joint Genome Institute (JGI-PGF)"/>
            <person name="Walter F."/>
            <person name="Albersmeier A."/>
            <person name="Kalinowski J."/>
            <person name="Ruckert C."/>
        </authorList>
    </citation>
    <scope>NUCLEOTIDE SEQUENCE</scope>
    <source>
        <strain evidence="5">CCM 8606</strain>
    </source>
</reference>
<dbReference type="AlphaFoldDB" id="A0A8J3AEG8"/>
<accession>A0A8J3AEG8</accession>
<name>A0A8J3AEG8_9BIFI</name>
<protein>
    <recommendedName>
        <fullName evidence="2">RNA pseudouridylate synthase</fullName>
    </recommendedName>
    <alternativeName>
        <fullName evidence="3">RNA-uridine isomerase</fullName>
    </alternativeName>
</protein>
<dbReference type="InterPro" id="IPR006145">
    <property type="entry name" value="PsdUridine_synth_RsuA/RluA"/>
</dbReference>
<organism evidence="5 6">
    <name type="scientific">Galliscardovia ingluviei</name>
    <dbReference type="NCBI Taxonomy" id="1769422"/>
    <lineage>
        <taxon>Bacteria</taxon>
        <taxon>Bacillati</taxon>
        <taxon>Actinomycetota</taxon>
        <taxon>Actinomycetes</taxon>
        <taxon>Bifidobacteriales</taxon>
        <taxon>Bifidobacteriaceae</taxon>
        <taxon>Galliscardovia</taxon>
    </lineage>
</organism>
<dbReference type="Gene3D" id="3.30.2350.10">
    <property type="entry name" value="Pseudouridine synthase"/>
    <property type="match status" value="1"/>
</dbReference>
<dbReference type="PANTHER" id="PTHR21600">
    <property type="entry name" value="MITOCHONDRIAL RNA PSEUDOURIDINE SYNTHASE"/>
    <property type="match status" value="1"/>
</dbReference>
<dbReference type="InterPro" id="IPR050188">
    <property type="entry name" value="RluA_PseudoU_synthase"/>
</dbReference>
<dbReference type="EMBL" id="BMDH01000001">
    <property type="protein sequence ID" value="GGI12404.1"/>
    <property type="molecule type" value="Genomic_DNA"/>
</dbReference>
<evidence type="ECO:0000256" key="1">
    <source>
        <dbReference type="ARBA" id="ARBA00000073"/>
    </source>
</evidence>
<comment type="caution">
    <text evidence="5">The sequence shown here is derived from an EMBL/GenBank/DDBJ whole genome shotgun (WGS) entry which is preliminary data.</text>
</comment>
<evidence type="ECO:0000313" key="6">
    <source>
        <dbReference type="Proteomes" id="UP000619536"/>
    </source>
</evidence>
<dbReference type="InterPro" id="IPR020103">
    <property type="entry name" value="PsdUridine_synth_cat_dom_sf"/>
</dbReference>
<evidence type="ECO:0000313" key="5">
    <source>
        <dbReference type="EMBL" id="GGI12404.1"/>
    </source>
</evidence>
<dbReference type="InterPro" id="IPR006224">
    <property type="entry name" value="PsdUridine_synth_RluA-like_CS"/>
</dbReference>
<dbReference type="GO" id="GO:0003723">
    <property type="term" value="F:RNA binding"/>
    <property type="evidence" value="ECO:0007669"/>
    <property type="project" value="InterPro"/>
</dbReference>
<dbReference type="GO" id="GO:0140098">
    <property type="term" value="F:catalytic activity, acting on RNA"/>
    <property type="evidence" value="ECO:0007669"/>
    <property type="project" value="UniProtKB-ARBA"/>
</dbReference>
<evidence type="ECO:0000256" key="3">
    <source>
        <dbReference type="ARBA" id="ARBA00033164"/>
    </source>
</evidence>
<dbReference type="PANTHER" id="PTHR21600:SF84">
    <property type="entry name" value="PSEUDOURIDINE SYNTHASE RSUA_RLUA-LIKE DOMAIN-CONTAINING PROTEIN"/>
    <property type="match status" value="1"/>
</dbReference>
<feature type="domain" description="Pseudouridine synthase RsuA/RluA-like" evidence="4">
    <location>
        <begin position="27"/>
        <end position="196"/>
    </location>
</feature>
<gene>
    <name evidence="5" type="ORF">GCM10007377_00790</name>
</gene>